<gene>
    <name evidence="2" type="ORF">D9757_000372</name>
</gene>
<comment type="caution">
    <text evidence="2">The sequence shown here is derived from an EMBL/GenBank/DDBJ whole genome shotgun (WGS) entry which is preliminary data.</text>
</comment>
<keyword evidence="3" id="KW-1185">Reference proteome</keyword>
<proteinExistence type="predicted"/>
<dbReference type="Proteomes" id="UP000518752">
    <property type="component" value="Unassembled WGS sequence"/>
</dbReference>
<accession>A0A8H5I2G2</accession>
<name>A0A8H5I2G2_9AGAR</name>
<evidence type="ECO:0000313" key="3">
    <source>
        <dbReference type="Proteomes" id="UP000518752"/>
    </source>
</evidence>
<keyword evidence="1" id="KW-0812">Transmembrane</keyword>
<reference evidence="2 3" key="1">
    <citation type="journal article" date="2020" name="ISME J.">
        <title>Uncovering the hidden diversity of litter-decomposition mechanisms in mushroom-forming fungi.</title>
        <authorList>
            <person name="Floudas D."/>
            <person name="Bentzer J."/>
            <person name="Ahren D."/>
            <person name="Johansson T."/>
            <person name="Persson P."/>
            <person name="Tunlid A."/>
        </authorList>
    </citation>
    <scope>NUCLEOTIDE SEQUENCE [LARGE SCALE GENOMIC DNA]</scope>
    <source>
        <strain evidence="2 3">CBS 406.79</strain>
    </source>
</reference>
<evidence type="ECO:0000313" key="2">
    <source>
        <dbReference type="EMBL" id="KAF5393927.1"/>
    </source>
</evidence>
<keyword evidence="1" id="KW-1133">Transmembrane helix</keyword>
<feature type="transmembrane region" description="Helical" evidence="1">
    <location>
        <begin position="20"/>
        <end position="39"/>
    </location>
</feature>
<dbReference type="AlphaFoldDB" id="A0A8H5I2G2"/>
<protein>
    <submittedName>
        <fullName evidence="2">Uncharacterized protein</fullName>
    </submittedName>
</protein>
<organism evidence="2 3">
    <name type="scientific">Collybiopsis confluens</name>
    <dbReference type="NCBI Taxonomy" id="2823264"/>
    <lineage>
        <taxon>Eukaryota</taxon>
        <taxon>Fungi</taxon>
        <taxon>Dikarya</taxon>
        <taxon>Basidiomycota</taxon>
        <taxon>Agaricomycotina</taxon>
        <taxon>Agaricomycetes</taxon>
        <taxon>Agaricomycetidae</taxon>
        <taxon>Agaricales</taxon>
        <taxon>Marasmiineae</taxon>
        <taxon>Omphalotaceae</taxon>
        <taxon>Collybiopsis</taxon>
    </lineage>
</organism>
<evidence type="ECO:0000256" key="1">
    <source>
        <dbReference type="SAM" id="Phobius"/>
    </source>
</evidence>
<keyword evidence="1" id="KW-0472">Membrane</keyword>
<dbReference type="EMBL" id="JAACJN010000001">
    <property type="protein sequence ID" value="KAF5393927.1"/>
    <property type="molecule type" value="Genomic_DNA"/>
</dbReference>
<sequence length="199" mass="22899">MPFKPAKMLFDLVLSMISSYQAWIIAFIALAATAILHQVRTRYCTLSRLDSAVKSVEKALQGYENERASEAIFTWVECRCFRARFNRVYAQTQYLSISDEYPGWVIHYFSPRRMWKHNRRIWSSYRDLCALRQDMKRTAAERIDERSIAVMCLTRRNTVEENVSVLEIDNIGSRVTSSVEAVLGPGASEHGVVAHQVEA</sequence>